<evidence type="ECO:0000313" key="4">
    <source>
        <dbReference type="EnsemblMetazoa" id="XP_014243791.1"/>
    </source>
</evidence>
<keyword evidence="5" id="KW-1185">Reference proteome</keyword>
<dbReference type="PANTHER" id="PTHR39942">
    <property type="entry name" value="BCDNA.LD26519-RELATED"/>
    <property type="match status" value="1"/>
</dbReference>
<dbReference type="AlphaFoldDB" id="A0A8I6REI9"/>
<dbReference type="SMART" id="SM00868">
    <property type="entry name" value="zf-AD"/>
    <property type="match status" value="1"/>
</dbReference>
<feature type="binding site" evidence="1">
    <location>
        <position position="17"/>
    </location>
    <ligand>
        <name>Zn(2+)</name>
        <dbReference type="ChEBI" id="CHEBI:29105"/>
    </ligand>
</feature>
<dbReference type="GO" id="GO:0008270">
    <property type="term" value="F:zinc ion binding"/>
    <property type="evidence" value="ECO:0007669"/>
    <property type="project" value="UniProtKB-UniRule"/>
</dbReference>
<feature type="region of interest" description="Disordered" evidence="2">
    <location>
        <begin position="84"/>
        <end position="104"/>
    </location>
</feature>
<proteinExistence type="predicted"/>
<feature type="binding site" evidence="1">
    <location>
        <position position="14"/>
    </location>
    <ligand>
        <name>Zn(2+)</name>
        <dbReference type="ChEBI" id="CHEBI:29105"/>
    </ligand>
</feature>
<feature type="binding site" evidence="1">
    <location>
        <position position="60"/>
    </location>
    <ligand>
        <name>Zn(2+)</name>
        <dbReference type="ChEBI" id="CHEBI:29105"/>
    </ligand>
</feature>
<feature type="compositionally biased region" description="Polar residues" evidence="2">
    <location>
        <begin position="95"/>
        <end position="104"/>
    </location>
</feature>
<protein>
    <recommendedName>
        <fullName evidence="3">ZAD domain-containing protein</fullName>
    </recommendedName>
</protein>
<reference evidence="4" key="1">
    <citation type="submission" date="2022-01" db="UniProtKB">
        <authorList>
            <consortium name="EnsemblMetazoa"/>
        </authorList>
    </citation>
    <scope>IDENTIFICATION</scope>
</reference>
<evidence type="ECO:0000313" key="5">
    <source>
        <dbReference type="Proteomes" id="UP000494040"/>
    </source>
</evidence>
<sequence length="104" mass="11868">MGSLDKAVLTGFICRICSKINKVVVHVHGEEGEKINLASQLQNYLGLDLYMDDHLPKTVCNSCILKLKMHYDWMELIKTAQQHINKGNKSRRQGESQQNDQQPT</sequence>
<dbReference type="PROSITE" id="PS51915">
    <property type="entry name" value="ZAD"/>
    <property type="match status" value="1"/>
</dbReference>
<dbReference type="GO" id="GO:0005634">
    <property type="term" value="C:nucleus"/>
    <property type="evidence" value="ECO:0007669"/>
    <property type="project" value="InterPro"/>
</dbReference>
<gene>
    <name evidence="4" type="primary">106663454</name>
</gene>
<keyword evidence="1" id="KW-0862">Zinc</keyword>
<evidence type="ECO:0000256" key="1">
    <source>
        <dbReference type="PROSITE-ProRule" id="PRU01263"/>
    </source>
</evidence>
<dbReference type="Pfam" id="PF07776">
    <property type="entry name" value="zf-AD"/>
    <property type="match status" value="1"/>
</dbReference>
<dbReference type="Proteomes" id="UP000494040">
    <property type="component" value="Unassembled WGS sequence"/>
</dbReference>
<dbReference type="KEGG" id="clec:106663454"/>
<organism evidence="4 5">
    <name type="scientific">Cimex lectularius</name>
    <name type="common">Bed bug</name>
    <name type="synonym">Acanthia lectularia</name>
    <dbReference type="NCBI Taxonomy" id="79782"/>
    <lineage>
        <taxon>Eukaryota</taxon>
        <taxon>Metazoa</taxon>
        <taxon>Ecdysozoa</taxon>
        <taxon>Arthropoda</taxon>
        <taxon>Hexapoda</taxon>
        <taxon>Insecta</taxon>
        <taxon>Pterygota</taxon>
        <taxon>Neoptera</taxon>
        <taxon>Paraneoptera</taxon>
        <taxon>Hemiptera</taxon>
        <taxon>Heteroptera</taxon>
        <taxon>Panheteroptera</taxon>
        <taxon>Cimicomorpha</taxon>
        <taxon>Cimicidae</taxon>
        <taxon>Cimex</taxon>
    </lineage>
</organism>
<dbReference type="InterPro" id="IPR012934">
    <property type="entry name" value="Znf_AD"/>
</dbReference>
<dbReference type="SUPFAM" id="SSF57716">
    <property type="entry name" value="Glucocorticoid receptor-like (DNA-binding domain)"/>
    <property type="match status" value="1"/>
</dbReference>
<feature type="binding site" evidence="1">
    <location>
        <position position="63"/>
    </location>
    <ligand>
        <name>Zn(2+)</name>
        <dbReference type="ChEBI" id="CHEBI:29105"/>
    </ligand>
</feature>
<dbReference type="OrthoDB" id="6600346at2759"/>
<accession>A0A8I6REI9</accession>
<evidence type="ECO:0000259" key="3">
    <source>
        <dbReference type="PROSITE" id="PS51915"/>
    </source>
</evidence>
<keyword evidence="1" id="KW-0479">Metal-binding</keyword>
<keyword evidence="1" id="KW-0863">Zinc-finger</keyword>
<dbReference type="OMA" id="CSEMHRV"/>
<feature type="domain" description="ZAD" evidence="3">
    <location>
        <begin position="12"/>
        <end position="87"/>
    </location>
</feature>
<dbReference type="Gene3D" id="3.40.1800.20">
    <property type="match status" value="1"/>
</dbReference>
<name>A0A8I6REI9_CIMLE</name>
<dbReference type="EnsemblMetazoa" id="XM_014388305.2">
    <property type="protein sequence ID" value="XP_014243791.1"/>
    <property type="gene ID" value="LOC106663454"/>
</dbReference>
<dbReference type="PANTHER" id="PTHR39942:SF1">
    <property type="entry name" value="BCDNA.LD26519-RELATED"/>
    <property type="match status" value="1"/>
</dbReference>
<evidence type="ECO:0000256" key="2">
    <source>
        <dbReference type="SAM" id="MobiDB-lite"/>
    </source>
</evidence>